<feature type="compositionally biased region" description="Polar residues" evidence="8">
    <location>
        <begin position="439"/>
        <end position="464"/>
    </location>
</feature>
<feature type="compositionally biased region" description="Polar residues" evidence="8">
    <location>
        <begin position="361"/>
        <end position="380"/>
    </location>
</feature>
<feature type="region of interest" description="Disordered" evidence="8">
    <location>
        <begin position="82"/>
        <end position="119"/>
    </location>
</feature>
<reference evidence="11" key="1">
    <citation type="submission" date="2025-08" db="UniProtKB">
        <authorList>
            <consortium name="RefSeq"/>
        </authorList>
    </citation>
    <scope>IDENTIFICATION</scope>
</reference>
<feature type="region of interest" description="Disordered" evidence="8">
    <location>
        <begin position="518"/>
        <end position="556"/>
    </location>
</feature>
<feature type="compositionally biased region" description="Low complexity" evidence="8">
    <location>
        <begin position="403"/>
        <end position="413"/>
    </location>
</feature>
<dbReference type="InParanoid" id="A0A6P8RK81"/>
<feature type="region of interest" description="Disordered" evidence="8">
    <location>
        <begin position="591"/>
        <end position="632"/>
    </location>
</feature>
<evidence type="ECO:0000313" key="11">
    <source>
        <dbReference type="RefSeq" id="XP_033804826.1"/>
    </source>
</evidence>
<dbReference type="InterPro" id="IPR046370">
    <property type="entry name" value="MAML_N_sf"/>
</dbReference>
<comment type="subcellular location">
    <subcellularLocation>
        <location evidence="1">Nucleus speckle</location>
    </subcellularLocation>
</comment>
<feature type="region of interest" description="Disordered" evidence="8">
    <location>
        <begin position="324"/>
        <end position="382"/>
    </location>
</feature>
<dbReference type="KEGG" id="gsh:117362486"/>
<dbReference type="Gene3D" id="6.10.250.970">
    <property type="match status" value="1"/>
</dbReference>
<keyword evidence="3" id="KW-0914">Notch signaling pathway</keyword>
<name>A0A6P8RK81_GEOSA</name>
<feature type="compositionally biased region" description="Polar residues" evidence="8">
    <location>
        <begin position="328"/>
        <end position="345"/>
    </location>
</feature>
<feature type="compositionally biased region" description="Polar residues" evidence="8">
    <location>
        <begin position="778"/>
        <end position="818"/>
    </location>
</feature>
<feature type="region of interest" description="Disordered" evidence="8">
    <location>
        <begin position="778"/>
        <end position="873"/>
    </location>
</feature>
<dbReference type="GO" id="GO:0007221">
    <property type="term" value="P:positive regulation of transcription of Notch receptor target"/>
    <property type="evidence" value="ECO:0007669"/>
    <property type="project" value="InterPro"/>
</dbReference>
<dbReference type="Pfam" id="PF09596">
    <property type="entry name" value="MamL-1"/>
    <property type="match status" value="1"/>
</dbReference>
<dbReference type="Proteomes" id="UP000515159">
    <property type="component" value="Chromosome 6"/>
</dbReference>
<evidence type="ECO:0000256" key="1">
    <source>
        <dbReference type="ARBA" id="ARBA00004324"/>
    </source>
</evidence>
<evidence type="ECO:0000256" key="2">
    <source>
        <dbReference type="ARBA" id="ARBA00008081"/>
    </source>
</evidence>
<feature type="region of interest" description="Disordered" evidence="8">
    <location>
        <begin position="396"/>
        <end position="474"/>
    </location>
</feature>
<keyword evidence="10" id="KW-1185">Reference proteome</keyword>
<comment type="similarity">
    <text evidence="2">Belongs to the mastermind family.</text>
</comment>
<feature type="domain" description="Neurogenic mastermind-like N-terminal" evidence="9">
    <location>
        <begin position="31"/>
        <end position="96"/>
    </location>
</feature>
<sequence>MGDTAAPQAPTGGLGVRAPGAGFLGGGSVAPQVHSAIVERLRARITVCRQHHLSCQGRYERSRAENSDREHESTLQLLSLAQHGQSTGRKGAKQSKANAPPADYAQAKHPLSTEGGGLNGEQLRVAGDQRSSALIALQGSLKRKLVVGLSPTSENPSCISDGSSLDIKRMRLNNNLSIEPNGQHVSNRRNQPRAIPMRQELHTKTSGATNMVHSDDNDIFNMTLKDIKKEPGETMSCSKHSDGHISQETLFSNRYDDMMDPELQELFNELTSISVSPMSDLELQNMINITIKQDEPFSVDVGPQNQRNPSRPSLLLEKTAIKTEYSPGLNQTPVGSPQIRPSSAGPSYPMPGAAMSAPSPVTSAPQTQTPLPVSSGSSCPLSGWQEISHAEQLKQIAAHRQQHAMVQQHQQNQPSNWPALPTSGPSSRSFGREKVPSPSFRQQQFDPQSPTLSGLPVNGSQPKGLTNYLYKPSSNPQNNHIDVIIQQKAHDMNRGFMSNTYAPLELHHSGAKPLFHFNLEPKKQTPPGLSTQNKPSVLHYTPQQQPSRAGQPQHLPQPLQSQLLQRPPLMPLSMQQKLMLQKLQQNQPVSRLQYPVSQQQQDQHCMVSQSTGPSSTPGALSDPNTGSGYMNRSQQSAFNQQLMEKKQVLQKQLMEQKQQLLLQQQMLADTDKITPQDQLNRHLTRPPPDYKDQRRNMVSMHQANQYSGGSPAGNLNGNQTITDPVSANNILPRNSALLSTNHGPRFPSLHGIQNMRMYGNISCSQIAYGVAPGINQMQQPNTQVGSSQNNPTVSRQSTLGQENSPASFGTESTSNSKQVRPGLNHGAGQRASNVTINSNAPSQNWAPPEATKQDSLKPATVRFPSSGPYSNQSMQPKVVNQHFPSNQLTPTVQIRPVNQVTQVLNGQTVGSSLRGLPTRPNQLRAQTSSGMNQLGANINQPSAMPSNCFTPSNQNPRPFPEDSSELGFAFLNQQSDSLGSALNSDSDFIDCLLKTGPSADDWMKDINLDEILGSNS</sequence>
<evidence type="ECO:0000256" key="8">
    <source>
        <dbReference type="SAM" id="MobiDB-lite"/>
    </source>
</evidence>
<dbReference type="OrthoDB" id="9908492at2759"/>
<feature type="compositionally biased region" description="Polar residues" evidence="8">
    <location>
        <begin position="830"/>
        <end position="845"/>
    </location>
</feature>
<dbReference type="FunCoup" id="A0A6P8RK81">
    <property type="interactions" value="1674"/>
</dbReference>
<accession>A0A6P8RK81</accession>
<gene>
    <name evidence="11" type="primary">MAML2</name>
</gene>
<evidence type="ECO:0000256" key="5">
    <source>
        <dbReference type="ARBA" id="ARBA00023159"/>
    </source>
</evidence>
<proteinExistence type="inferred from homology"/>
<dbReference type="InterPro" id="IPR046369">
    <property type="entry name" value="MAML1-3"/>
</dbReference>
<keyword evidence="6" id="KW-0804">Transcription</keyword>
<dbReference type="InterPro" id="IPR048455">
    <property type="entry name" value="MAML1_3_TAD2"/>
</dbReference>
<evidence type="ECO:0000256" key="6">
    <source>
        <dbReference type="ARBA" id="ARBA00023163"/>
    </source>
</evidence>
<keyword evidence="4" id="KW-0805">Transcription regulation</keyword>
<dbReference type="Pfam" id="PF20801">
    <property type="entry name" value="MAML1_3_TAD2"/>
    <property type="match status" value="1"/>
</dbReference>
<dbReference type="PANTHER" id="PTHR15692">
    <property type="entry name" value="MASTERMIND-LIKE"/>
    <property type="match status" value="1"/>
</dbReference>
<dbReference type="CTD" id="84441"/>
<evidence type="ECO:0000256" key="4">
    <source>
        <dbReference type="ARBA" id="ARBA00023015"/>
    </source>
</evidence>
<keyword evidence="7" id="KW-0539">Nucleus</keyword>
<dbReference type="AlphaFoldDB" id="A0A6P8RK81"/>
<dbReference type="GO" id="GO:0003713">
    <property type="term" value="F:transcription coactivator activity"/>
    <property type="evidence" value="ECO:0007669"/>
    <property type="project" value="InterPro"/>
</dbReference>
<keyword evidence="5" id="KW-0010">Activator</keyword>
<dbReference type="RefSeq" id="XP_033804826.1">
    <property type="nucleotide sequence ID" value="XM_033948935.1"/>
</dbReference>
<evidence type="ECO:0000256" key="3">
    <source>
        <dbReference type="ARBA" id="ARBA00022976"/>
    </source>
</evidence>
<protein>
    <submittedName>
        <fullName evidence="11">Mastermind-like protein 2</fullName>
    </submittedName>
</protein>
<dbReference type="PANTHER" id="PTHR15692:SF9">
    <property type="entry name" value="MASTERMIND-LIKE PROTEIN 2"/>
    <property type="match status" value="1"/>
</dbReference>
<feature type="compositionally biased region" description="Polar residues" evidence="8">
    <location>
        <begin position="527"/>
        <end position="550"/>
    </location>
</feature>
<evidence type="ECO:0000256" key="7">
    <source>
        <dbReference type="ARBA" id="ARBA00023242"/>
    </source>
</evidence>
<dbReference type="InterPro" id="IPR019082">
    <property type="entry name" value="Mastermind-like_N"/>
</dbReference>
<evidence type="ECO:0000313" key="10">
    <source>
        <dbReference type="Proteomes" id="UP000515159"/>
    </source>
</evidence>
<evidence type="ECO:0000259" key="9">
    <source>
        <dbReference type="SMART" id="SM01275"/>
    </source>
</evidence>
<organism evidence="10 11">
    <name type="scientific">Geotrypetes seraphini</name>
    <name type="common">Gaboon caecilian</name>
    <name type="synonym">Caecilia seraphini</name>
    <dbReference type="NCBI Taxonomy" id="260995"/>
    <lineage>
        <taxon>Eukaryota</taxon>
        <taxon>Metazoa</taxon>
        <taxon>Chordata</taxon>
        <taxon>Craniata</taxon>
        <taxon>Vertebrata</taxon>
        <taxon>Euteleostomi</taxon>
        <taxon>Amphibia</taxon>
        <taxon>Gymnophiona</taxon>
        <taxon>Geotrypetes</taxon>
    </lineage>
</organism>
<dbReference type="GO" id="GO:0016607">
    <property type="term" value="C:nuclear speck"/>
    <property type="evidence" value="ECO:0007669"/>
    <property type="project" value="UniProtKB-SubCell"/>
</dbReference>
<dbReference type="GeneID" id="117362486"/>
<dbReference type="SMART" id="SM01275">
    <property type="entry name" value="MamL-1"/>
    <property type="match status" value="1"/>
</dbReference>
<feature type="compositionally biased region" description="Low complexity" evidence="8">
    <location>
        <begin position="346"/>
        <end position="360"/>
    </location>
</feature>